<reference evidence="7" key="1">
    <citation type="submission" date="2018-05" db="EMBL/GenBank/DDBJ databases">
        <authorList>
            <person name="Lanie J.A."/>
            <person name="Ng W.-L."/>
            <person name="Kazmierczak K.M."/>
            <person name="Andrzejewski T.M."/>
            <person name="Davidsen T.M."/>
            <person name="Wayne K.J."/>
            <person name="Tettelin H."/>
            <person name="Glass J.I."/>
            <person name="Rusch D."/>
            <person name="Podicherti R."/>
            <person name="Tsui H.-C.T."/>
            <person name="Winkler M.E."/>
        </authorList>
    </citation>
    <scope>NUCLEOTIDE SEQUENCE</scope>
</reference>
<keyword evidence="3" id="KW-0479">Metal-binding</keyword>
<dbReference type="EMBL" id="UINC01011519">
    <property type="protein sequence ID" value="SVA50797.1"/>
    <property type="molecule type" value="Genomic_DNA"/>
</dbReference>
<evidence type="ECO:0000256" key="1">
    <source>
        <dbReference type="ARBA" id="ARBA00022448"/>
    </source>
</evidence>
<dbReference type="Gene3D" id="1.10.760.10">
    <property type="entry name" value="Cytochrome c-like domain"/>
    <property type="match status" value="1"/>
</dbReference>
<keyword evidence="2" id="KW-0349">Heme</keyword>
<keyword evidence="1" id="KW-0813">Transport</keyword>
<evidence type="ECO:0000256" key="3">
    <source>
        <dbReference type="ARBA" id="ARBA00022723"/>
    </source>
</evidence>
<dbReference type="GO" id="GO:0009055">
    <property type="term" value="F:electron transfer activity"/>
    <property type="evidence" value="ECO:0007669"/>
    <property type="project" value="InterPro"/>
</dbReference>
<dbReference type="Pfam" id="PF13442">
    <property type="entry name" value="Cytochrome_CBB3"/>
    <property type="match status" value="1"/>
</dbReference>
<dbReference type="PANTHER" id="PTHR40942:SF4">
    <property type="entry name" value="CYTOCHROME C5"/>
    <property type="match status" value="1"/>
</dbReference>
<dbReference type="AlphaFoldDB" id="A0A381WFQ1"/>
<dbReference type="PANTHER" id="PTHR40942">
    <property type="match status" value="1"/>
</dbReference>
<evidence type="ECO:0000313" key="7">
    <source>
        <dbReference type="EMBL" id="SVA50797.1"/>
    </source>
</evidence>
<evidence type="ECO:0000259" key="6">
    <source>
        <dbReference type="PROSITE" id="PS51007"/>
    </source>
</evidence>
<dbReference type="GO" id="GO:0020037">
    <property type="term" value="F:heme binding"/>
    <property type="evidence" value="ECO:0007669"/>
    <property type="project" value="InterPro"/>
</dbReference>
<sequence length="159" mass="16349">MKSYLIIFHLALVLFGFIFVEHHLDTPGHSEAQRESLLSDGSGIAARIAAVGQINVAQAQTKTQSSTQVAAATASAIDGEKIYQSACIACHGAGVAGAPRVGDASNWAARIAAGNETLYANAINGFQGSSGVMPGKGGNPTLSDEEVKAAVDYMVSQSQ</sequence>
<name>A0A381WFQ1_9ZZZZ</name>
<evidence type="ECO:0000256" key="4">
    <source>
        <dbReference type="ARBA" id="ARBA00022982"/>
    </source>
</evidence>
<evidence type="ECO:0000256" key="2">
    <source>
        <dbReference type="ARBA" id="ARBA00022617"/>
    </source>
</evidence>
<keyword evidence="4" id="KW-0249">Electron transport</keyword>
<dbReference type="InterPro" id="IPR002323">
    <property type="entry name" value="Cyt_CIE"/>
</dbReference>
<evidence type="ECO:0000256" key="5">
    <source>
        <dbReference type="ARBA" id="ARBA00023004"/>
    </source>
</evidence>
<dbReference type="GO" id="GO:0005506">
    <property type="term" value="F:iron ion binding"/>
    <property type="evidence" value="ECO:0007669"/>
    <property type="project" value="InterPro"/>
</dbReference>
<protein>
    <recommendedName>
        <fullName evidence="6">Cytochrome c domain-containing protein</fullName>
    </recommendedName>
</protein>
<dbReference type="SUPFAM" id="SSF46626">
    <property type="entry name" value="Cytochrome c"/>
    <property type="match status" value="1"/>
</dbReference>
<gene>
    <name evidence="7" type="ORF">METZ01_LOCUS103651</name>
</gene>
<dbReference type="InterPro" id="IPR036909">
    <property type="entry name" value="Cyt_c-like_dom_sf"/>
</dbReference>
<dbReference type="InterPro" id="IPR009056">
    <property type="entry name" value="Cyt_c-like_dom"/>
</dbReference>
<keyword evidence="5" id="KW-0408">Iron</keyword>
<dbReference type="PRINTS" id="PR00607">
    <property type="entry name" value="CYTCHROMECIE"/>
</dbReference>
<feature type="domain" description="Cytochrome c" evidence="6">
    <location>
        <begin position="74"/>
        <end position="158"/>
    </location>
</feature>
<dbReference type="PROSITE" id="PS51007">
    <property type="entry name" value="CYTC"/>
    <property type="match status" value="1"/>
</dbReference>
<proteinExistence type="predicted"/>
<accession>A0A381WFQ1</accession>
<organism evidence="7">
    <name type="scientific">marine metagenome</name>
    <dbReference type="NCBI Taxonomy" id="408172"/>
    <lineage>
        <taxon>unclassified sequences</taxon>
        <taxon>metagenomes</taxon>
        <taxon>ecological metagenomes</taxon>
    </lineage>
</organism>